<name>A0AAW4W5M3_9FIRM</name>
<dbReference type="PIRSF" id="PIRSF006603">
    <property type="entry name" value="DinF"/>
    <property type="match status" value="1"/>
</dbReference>
<keyword evidence="9" id="KW-0046">Antibiotic resistance</keyword>
<feature type="transmembrane region" description="Helical" evidence="10">
    <location>
        <begin position="94"/>
        <end position="115"/>
    </location>
</feature>
<feature type="transmembrane region" description="Helical" evidence="10">
    <location>
        <begin position="416"/>
        <end position="436"/>
    </location>
</feature>
<evidence type="ECO:0000256" key="6">
    <source>
        <dbReference type="ARBA" id="ARBA00022692"/>
    </source>
</evidence>
<keyword evidence="12" id="KW-1185">Reference proteome</keyword>
<dbReference type="NCBIfam" id="TIGR00797">
    <property type="entry name" value="matE"/>
    <property type="match status" value="1"/>
</dbReference>
<evidence type="ECO:0000256" key="2">
    <source>
        <dbReference type="ARBA" id="ARBA00008417"/>
    </source>
</evidence>
<dbReference type="Pfam" id="PF01554">
    <property type="entry name" value="MatE"/>
    <property type="match status" value="2"/>
</dbReference>
<dbReference type="GO" id="GO:0046677">
    <property type="term" value="P:response to antibiotic"/>
    <property type="evidence" value="ECO:0007669"/>
    <property type="project" value="UniProtKB-KW"/>
</dbReference>
<feature type="transmembrane region" description="Helical" evidence="10">
    <location>
        <begin position="249"/>
        <end position="267"/>
    </location>
</feature>
<feature type="transmembrane region" description="Helical" evidence="10">
    <location>
        <begin position="279"/>
        <end position="301"/>
    </location>
</feature>
<evidence type="ECO:0000256" key="8">
    <source>
        <dbReference type="ARBA" id="ARBA00023136"/>
    </source>
</evidence>
<feature type="transmembrane region" description="Helical" evidence="10">
    <location>
        <begin position="57"/>
        <end position="79"/>
    </location>
</feature>
<dbReference type="GeneID" id="98660040"/>
<evidence type="ECO:0000256" key="5">
    <source>
        <dbReference type="ARBA" id="ARBA00022475"/>
    </source>
</evidence>
<reference evidence="11 12" key="1">
    <citation type="submission" date="2021-10" db="EMBL/GenBank/DDBJ databases">
        <title>Anaerobic single-cell dispensing facilitates the cultivation of human gut bacteria.</title>
        <authorList>
            <person name="Afrizal A."/>
        </authorList>
    </citation>
    <scope>NUCLEOTIDE SEQUENCE [LARGE SCALE GENOMIC DNA]</scope>
    <source>
        <strain evidence="11 12">CLA-AA-H270</strain>
    </source>
</reference>
<keyword evidence="7 10" id="KW-1133">Transmembrane helix</keyword>
<dbReference type="GO" id="GO:0005886">
    <property type="term" value="C:plasma membrane"/>
    <property type="evidence" value="ECO:0007669"/>
    <property type="project" value="UniProtKB-SubCell"/>
</dbReference>
<comment type="caution">
    <text evidence="11">The sequence shown here is derived from an EMBL/GenBank/DDBJ whole genome shotgun (WGS) entry which is preliminary data.</text>
</comment>
<dbReference type="InterPro" id="IPR045070">
    <property type="entry name" value="MATE_MepA-like"/>
</dbReference>
<feature type="transmembrane region" description="Helical" evidence="10">
    <location>
        <begin position="357"/>
        <end position="379"/>
    </location>
</feature>
<keyword evidence="5" id="KW-1003">Cell membrane</keyword>
<evidence type="ECO:0000256" key="4">
    <source>
        <dbReference type="ARBA" id="ARBA00022448"/>
    </source>
</evidence>
<feature type="transmembrane region" description="Helical" evidence="10">
    <location>
        <begin position="313"/>
        <end position="337"/>
    </location>
</feature>
<gene>
    <name evidence="11" type="ORF">LKD22_04525</name>
</gene>
<comment type="similarity">
    <text evidence="2">Belongs to the multi antimicrobial extrusion (MATE) (TC 2.A.66.1) family. MepA subfamily.</text>
</comment>
<comment type="subcellular location">
    <subcellularLocation>
        <location evidence="1">Cell membrane</location>
        <topology evidence="1">Multi-pass membrane protein</topology>
    </subcellularLocation>
</comment>
<feature type="transmembrane region" description="Helical" evidence="10">
    <location>
        <begin position="21"/>
        <end position="45"/>
    </location>
</feature>
<keyword evidence="8 10" id="KW-0472">Membrane</keyword>
<evidence type="ECO:0000256" key="1">
    <source>
        <dbReference type="ARBA" id="ARBA00004651"/>
    </source>
</evidence>
<evidence type="ECO:0000256" key="7">
    <source>
        <dbReference type="ARBA" id="ARBA00022989"/>
    </source>
</evidence>
<evidence type="ECO:0000256" key="9">
    <source>
        <dbReference type="ARBA" id="ARBA00023251"/>
    </source>
</evidence>
<dbReference type="Proteomes" id="UP001298753">
    <property type="component" value="Unassembled WGS sequence"/>
</dbReference>
<evidence type="ECO:0000313" key="12">
    <source>
        <dbReference type="Proteomes" id="UP001298753"/>
    </source>
</evidence>
<feature type="transmembrane region" description="Helical" evidence="10">
    <location>
        <begin position="191"/>
        <end position="214"/>
    </location>
</feature>
<dbReference type="AlphaFoldDB" id="A0AAW4W5M3"/>
<dbReference type="InterPro" id="IPR002528">
    <property type="entry name" value="MATE_fam"/>
</dbReference>
<evidence type="ECO:0000313" key="11">
    <source>
        <dbReference type="EMBL" id="MCC2176400.1"/>
    </source>
</evidence>
<protein>
    <recommendedName>
        <fullName evidence="3">Multidrug export protein MepA</fullName>
    </recommendedName>
</protein>
<feature type="transmembrane region" description="Helical" evidence="10">
    <location>
        <begin position="386"/>
        <end position="410"/>
    </location>
</feature>
<organism evidence="11 12">
    <name type="scientific">Agathobaculum butyriciproducens</name>
    <dbReference type="NCBI Taxonomy" id="1628085"/>
    <lineage>
        <taxon>Bacteria</taxon>
        <taxon>Bacillati</taxon>
        <taxon>Bacillota</taxon>
        <taxon>Clostridia</taxon>
        <taxon>Eubacteriales</taxon>
        <taxon>Butyricicoccaceae</taxon>
        <taxon>Agathobaculum</taxon>
    </lineage>
</organism>
<keyword evidence="4" id="KW-0813">Transport</keyword>
<evidence type="ECO:0000256" key="10">
    <source>
        <dbReference type="SAM" id="Phobius"/>
    </source>
</evidence>
<dbReference type="InterPro" id="IPR051327">
    <property type="entry name" value="MATE_MepA_subfamily"/>
</dbReference>
<dbReference type="InterPro" id="IPR048279">
    <property type="entry name" value="MdtK-like"/>
</dbReference>
<dbReference type="CDD" id="cd13143">
    <property type="entry name" value="MATE_MepA_like"/>
    <property type="match status" value="1"/>
</dbReference>
<dbReference type="PANTHER" id="PTHR43823">
    <property type="entry name" value="SPORULATION PROTEIN YKVU"/>
    <property type="match status" value="1"/>
</dbReference>
<keyword evidence="6 10" id="KW-0812">Transmembrane</keyword>
<proteinExistence type="inferred from homology"/>
<dbReference type="GO" id="GO:0015297">
    <property type="term" value="F:antiporter activity"/>
    <property type="evidence" value="ECO:0007669"/>
    <property type="project" value="InterPro"/>
</dbReference>
<dbReference type="PANTHER" id="PTHR43823:SF3">
    <property type="entry name" value="MULTIDRUG EXPORT PROTEIN MEPA"/>
    <property type="match status" value="1"/>
</dbReference>
<dbReference type="EMBL" id="JAJEPX010000009">
    <property type="protein sequence ID" value="MCC2176400.1"/>
    <property type="molecule type" value="Genomic_DNA"/>
</dbReference>
<feature type="transmembrane region" description="Helical" evidence="10">
    <location>
        <begin position="135"/>
        <end position="153"/>
    </location>
</feature>
<sequence>MEQNNALARKFNAASLLRFALPNIAMMMLLSMYTIVDGMFISRFAGTTALSAINMSYPLNCLQMATGIMLGTGGSAIIARRQGEGRTDEARRNFTMLIAVALGIGLIFAVFGNLFLNPILRLLGTSELQWADCRIYTRIQLVFAPMLFLQTAFQTLFVTAGKPGLGLLTSVGGGITNVVLDWLFMGPMNMGVAGAAIATCLGYCVPSIVGLVYFTKNRTGSLYFVPFKFDGETLAAACGNGSSEMVSNIANAITTFVFNTLFMRYRGEDGVAAITIAMYFQFVFTAVYFGFSMGVAPVISYKFGEKNIPQLRHIFRICMTFVLACSLGTYVLSWLTLEPALTLFTPRGSSVYEIAMHGFPIYAVSFLLMGTSIFASSLFTALSDGLVSAIISFSRTLVFLVAMLLLLPLILQETGIWLAVPVAEALGVMVSVFFLVKGRKKYQY</sequence>
<dbReference type="GO" id="GO:0042910">
    <property type="term" value="F:xenobiotic transmembrane transporter activity"/>
    <property type="evidence" value="ECO:0007669"/>
    <property type="project" value="InterPro"/>
</dbReference>
<accession>A0AAW4W5M3</accession>
<evidence type="ECO:0000256" key="3">
    <source>
        <dbReference type="ARBA" id="ARBA00022106"/>
    </source>
</evidence>
<dbReference type="RefSeq" id="WP_227600362.1">
    <property type="nucleotide sequence ID" value="NZ_JAJEPX010000009.1"/>
</dbReference>
<feature type="transmembrane region" description="Helical" evidence="10">
    <location>
        <begin position="165"/>
        <end position="185"/>
    </location>
</feature>